<dbReference type="SUPFAM" id="SSF144083">
    <property type="entry name" value="Magnesium transport protein CorA, transmembrane region"/>
    <property type="match status" value="1"/>
</dbReference>
<dbReference type="Gene3D" id="3.30.460.20">
    <property type="entry name" value="CorA soluble domain-like"/>
    <property type="match status" value="1"/>
</dbReference>
<keyword evidence="10" id="KW-1185">Reference proteome</keyword>
<dbReference type="Gene3D" id="1.20.58.340">
    <property type="entry name" value="Magnesium transport protein CorA, transmembrane region"/>
    <property type="match status" value="2"/>
</dbReference>
<sequence>MLIRTLAIKKDGTLLLDIPLQQLNDPQIKWYWVDFNAPSMEETSKLTDHFRFHPLAIEDCLHHLQRPKLDYYEGYQFLIIHALKGPHMKLEEVDLFVAENFLVSFHYANLEEIDCIWERIIQHPDLVQKGPVFLTYKLIDKLVDAYFPFAHRTEDQLNEIESKPRGSTTKALIDQIFQIRRDLSKLRRTVVPMSDLLYRVINSERFIQGKDQRVHFQHIYNHLIKLSYVIESSREVTSDIRDNYLSLNSYRMNTIMTTLTVISAIFIPLTFIVGVYGMNFEHMPELKWRYGYFMILGFMTIVGLGMLAWFKRKGWFNQQ</sequence>
<evidence type="ECO:0000256" key="4">
    <source>
        <dbReference type="ARBA" id="ARBA00022475"/>
    </source>
</evidence>
<evidence type="ECO:0000256" key="6">
    <source>
        <dbReference type="ARBA" id="ARBA00022989"/>
    </source>
</evidence>
<feature type="transmembrane region" description="Helical" evidence="8">
    <location>
        <begin position="255"/>
        <end position="278"/>
    </location>
</feature>
<feature type="transmembrane region" description="Helical" evidence="8">
    <location>
        <begin position="290"/>
        <end position="310"/>
    </location>
</feature>
<dbReference type="PANTHER" id="PTHR46494">
    <property type="entry name" value="CORA FAMILY METAL ION TRANSPORTER (EUROFUNG)"/>
    <property type="match status" value="1"/>
</dbReference>
<name>A0AAJ1TJF1_9BACL</name>
<evidence type="ECO:0000256" key="2">
    <source>
        <dbReference type="ARBA" id="ARBA00009765"/>
    </source>
</evidence>
<evidence type="ECO:0000256" key="8">
    <source>
        <dbReference type="RuleBase" id="RU362010"/>
    </source>
</evidence>
<evidence type="ECO:0000256" key="1">
    <source>
        <dbReference type="ARBA" id="ARBA00004651"/>
    </source>
</evidence>
<evidence type="ECO:0000256" key="3">
    <source>
        <dbReference type="ARBA" id="ARBA00022448"/>
    </source>
</evidence>
<dbReference type="AlphaFoldDB" id="A0AAJ1TJF1"/>
<dbReference type="GO" id="GO:0015095">
    <property type="term" value="F:magnesium ion transmembrane transporter activity"/>
    <property type="evidence" value="ECO:0007669"/>
    <property type="project" value="UniProtKB-UniRule"/>
</dbReference>
<comment type="similarity">
    <text evidence="2 8">Belongs to the CorA metal ion transporter (MIT) (TC 1.A.35) family.</text>
</comment>
<organism evidence="9 10">
    <name type="scientific">Croceifilum oryzae</name>
    <dbReference type="NCBI Taxonomy" id="1553429"/>
    <lineage>
        <taxon>Bacteria</taxon>
        <taxon>Bacillati</taxon>
        <taxon>Bacillota</taxon>
        <taxon>Bacilli</taxon>
        <taxon>Bacillales</taxon>
        <taxon>Thermoactinomycetaceae</taxon>
        <taxon>Croceifilum</taxon>
    </lineage>
</organism>
<dbReference type="InterPro" id="IPR002523">
    <property type="entry name" value="MgTranspt_CorA/ZnTranspt_ZntB"/>
</dbReference>
<gene>
    <name evidence="8" type="primary">corA</name>
    <name evidence="9" type="ORF">J2Z48_001790</name>
</gene>
<keyword evidence="4 8" id="KW-1003">Cell membrane</keyword>
<dbReference type="InterPro" id="IPR004488">
    <property type="entry name" value="Mg/Co-transport_prot_CorA"/>
</dbReference>
<comment type="function">
    <text evidence="8">Mediates influx of magnesium ions.</text>
</comment>
<dbReference type="FunFam" id="1.20.58.340:FF:000012">
    <property type="entry name" value="Magnesium transport protein CorA"/>
    <property type="match status" value="1"/>
</dbReference>
<dbReference type="SUPFAM" id="SSF143865">
    <property type="entry name" value="CorA soluble domain-like"/>
    <property type="match status" value="1"/>
</dbReference>
<dbReference type="EMBL" id="JAUSUV010000007">
    <property type="protein sequence ID" value="MDQ0417617.1"/>
    <property type="molecule type" value="Genomic_DNA"/>
</dbReference>
<accession>A0AAJ1TJF1</accession>
<evidence type="ECO:0000313" key="9">
    <source>
        <dbReference type="EMBL" id="MDQ0417617.1"/>
    </source>
</evidence>
<proteinExistence type="inferred from homology"/>
<keyword evidence="8" id="KW-0460">Magnesium</keyword>
<comment type="caution">
    <text evidence="9">The sequence shown here is derived from an EMBL/GenBank/DDBJ whole genome shotgun (WGS) entry which is preliminary data.</text>
</comment>
<dbReference type="NCBIfam" id="TIGR00383">
    <property type="entry name" value="corA"/>
    <property type="match status" value="1"/>
</dbReference>
<dbReference type="Pfam" id="PF01544">
    <property type="entry name" value="CorA"/>
    <property type="match status" value="1"/>
</dbReference>
<dbReference type="GO" id="GO:0005886">
    <property type="term" value="C:plasma membrane"/>
    <property type="evidence" value="ECO:0007669"/>
    <property type="project" value="UniProtKB-SubCell"/>
</dbReference>
<reference evidence="9 10" key="1">
    <citation type="submission" date="2023-07" db="EMBL/GenBank/DDBJ databases">
        <title>Genomic Encyclopedia of Type Strains, Phase IV (KMG-IV): sequencing the most valuable type-strain genomes for metagenomic binning, comparative biology and taxonomic classification.</title>
        <authorList>
            <person name="Goeker M."/>
        </authorList>
    </citation>
    <scope>NUCLEOTIDE SEQUENCE [LARGE SCALE GENOMIC DNA]</scope>
    <source>
        <strain evidence="9 10">DSM 46876</strain>
    </source>
</reference>
<dbReference type="CDD" id="cd12831">
    <property type="entry name" value="TmCorA-like_u2"/>
    <property type="match status" value="1"/>
</dbReference>
<dbReference type="Proteomes" id="UP001238450">
    <property type="component" value="Unassembled WGS sequence"/>
</dbReference>
<dbReference type="GO" id="GO:0015087">
    <property type="term" value="F:cobalt ion transmembrane transporter activity"/>
    <property type="evidence" value="ECO:0007669"/>
    <property type="project" value="UniProtKB-UniRule"/>
</dbReference>
<dbReference type="GO" id="GO:0000287">
    <property type="term" value="F:magnesium ion binding"/>
    <property type="evidence" value="ECO:0007669"/>
    <property type="project" value="TreeGrafter"/>
</dbReference>
<protein>
    <recommendedName>
        <fullName evidence="8">Magnesium transport protein CorA</fullName>
    </recommendedName>
</protein>
<dbReference type="InterPro" id="IPR045863">
    <property type="entry name" value="CorA_TM1_TM2"/>
</dbReference>
<keyword evidence="5 8" id="KW-0812">Transmembrane</keyword>
<keyword evidence="7 8" id="KW-0472">Membrane</keyword>
<evidence type="ECO:0000256" key="5">
    <source>
        <dbReference type="ARBA" id="ARBA00022692"/>
    </source>
</evidence>
<dbReference type="InterPro" id="IPR045861">
    <property type="entry name" value="CorA_cytoplasmic_dom"/>
</dbReference>
<evidence type="ECO:0000256" key="7">
    <source>
        <dbReference type="ARBA" id="ARBA00023136"/>
    </source>
</evidence>
<dbReference type="PANTHER" id="PTHR46494:SF1">
    <property type="entry name" value="CORA FAMILY METAL ION TRANSPORTER (EUROFUNG)"/>
    <property type="match status" value="1"/>
</dbReference>
<evidence type="ECO:0000313" key="10">
    <source>
        <dbReference type="Proteomes" id="UP001238450"/>
    </source>
</evidence>
<dbReference type="GO" id="GO:0050897">
    <property type="term" value="F:cobalt ion binding"/>
    <property type="evidence" value="ECO:0007669"/>
    <property type="project" value="TreeGrafter"/>
</dbReference>
<keyword evidence="6 8" id="KW-1133">Transmembrane helix</keyword>
<comment type="subcellular location">
    <subcellularLocation>
        <location evidence="1">Cell membrane</location>
        <topology evidence="1">Multi-pass membrane protein</topology>
    </subcellularLocation>
    <subcellularLocation>
        <location evidence="8">Membrane</location>
        <topology evidence="8">Multi-pass membrane protein</topology>
    </subcellularLocation>
</comment>
<keyword evidence="8" id="KW-0406">Ion transport</keyword>
<keyword evidence="3 8" id="KW-0813">Transport</keyword>